<dbReference type="SMART" id="SM00382">
    <property type="entry name" value="AAA"/>
    <property type="match status" value="1"/>
</dbReference>
<evidence type="ECO:0000256" key="3">
    <source>
        <dbReference type="ARBA" id="ARBA00022741"/>
    </source>
</evidence>
<dbReference type="InterPro" id="IPR027417">
    <property type="entry name" value="P-loop_NTPase"/>
</dbReference>
<dbReference type="PROSITE" id="PS00211">
    <property type="entry name" value="ABC_TRANSPORTER_1"/>
    <property type="match status" value="1"/>
</dbReference>
<evidence type="ECO:0000256" key="7">
    <source>
        <dbReference type="SAM" id="Phobius"/>
    </source>
</evidence>
<gene>
    <name evidence="10" type="ordered locus">Caul_0632</name>
</gene>
<dbReference type="InterPro" id="IPR039421">
    <property type="entry name" value="Type_1_exporter"/>
</dbReference>
<dbReference type="GO" id="GO:0016887">
    <property type="term" value="F:ATP hydrolysis activity"/>
    <property type="evidence" value="ECO:0007669"/>
    <property type="project" value="InterPro"/>
</dbReference>
<evidence type="ECO:0000259" key="9">
    <source>
        <dbReference type="PROSITE" id="PS50929"/>
    </source>
</evidence>
<dbReference type="EMBL" id="CP000927">
    <property type="protein sequence ID" value="ABZ69765.1"/>
    <property type="molecule type" value="Genomic_DNA"/>
</dbReference>
<dbReference type="InterPro" id="IPR003439">
    <property type="entry name" value="ABC_transporter-like_ATP-bd"/>
</dbReference>
<dbReference type="InterPro" id="IPR036640">
    <property type="entry name" value="ABC1_TM_sf"/>
</dbReference>
<keyword evidence="6 7" id="KW-0472">Membrane</keyword>
<dbReference type="OrthoDB" id="5288404at2"/>
<dbReference type="AlphaFoldDB" id="B0T7M7"/>
<organism evidence="10">
    <name type="scientific">Caulobacter sp. (strain K31)</name>
    <dbReference type="NCBI Taxonomy" id="366602"/>
    <lineage>
        <taxon>Bacteria</taxon>
        <taxon>Pseudomonadati</taxon>
        <taxon>Pseudomonadota</taxon>
        <taxon>Alphaproteobacteria</taxon>
        <taxon>Caulobacterales</taxon>
        <taxon>Caulobacteraceae</taxon>
        <taxon>Caulobacter</taxon>
    </lineage>
</organism>
<feature type="transmembrane region" description="Helical" evidence="7">
    <location>
        <begin position="251"/>
        <end position="272"/>
    </location>
</feature>
<keyword evidence="5 7" id="KW-1133">Transmembrane helix</keyword>
<feature type="transmembrane region" description="Helical" evidence="7">
    <location>
        <begin position="21"/>
        <end position="46"/>
    </location>
</feature>
<dbReference type="SUPFAM" id="SSF90123">
    <property type="entry name" value="ABC transporter transmembrane region"/>
    <property type="match status" value="1"/>
</dbReference>
<evidence type="ECO:0000256" key="1">
    <source>
        <dbReference type="ARBA" id="ARBA00004651"/>
    </source>
</evidence>
<dbReference type="InterPro" id="IPR017871">
    <property type="entry name" value="ABC_transporter-like_CS"/>
</dbReference>
<dbReference type="SUPFAM" id="SSF52540">
    <property type="entry name" value="P-loop containing nucleoside triphosphate hydrolases"/>
    <property type="match status" value="1"/>
</dbReference>
<evidence type="ECO:0000256" key="6">
    <source>
        <dbReference type="ARBA" id="ARBA00023136"/>
    </source>
</evidence>
<sequence precursor="true">MSAAPLAALIREQRKRHAGGLRLAAVSAAVVGAASVLLLGLSGWFLTGAAIAGLTSLAAAQAFNVLLPSAGIRLLAILRTAFRYLERLSSHAAALKALAAIRPTLFAALAAAPPAQALALSRGEASARLVQDVDAVETRLIRLSAPWGAGAAVAAGLAMAAPAGWASALVVALAVAITVGATRALARRLNARTGPALQRAAGDLKDALAAYAAAAPELRVYGVQDRAAAQIEALGLRLDVLRREAVASTGWLAVLQGLILGLAVALTVAFAHDAATPLAAMAGLAAAMALEGLAAMSKAFEEEAGADAAAARLDTVLVHGPVAAGARVEPGRPRLGFGELTLEPGARLVLTGPSGCGKTTVLERLLGLRALESAHPGECRDPDGPALRLTPKSAELFQPATPLWDLGPGLRRDERLLCAGQEPSALTRTAFAHAPQDATLIAGTVRANLALAGTHPDAALWDALADAALEARVRALPQGLDTWIGENGERLSGGERRRLSLARALLRDAPWLLLDEPTEGLDPATEALVVQRLDARLKRTGQGLVLVSHRPAPRALCDQQLPISAAEAIG</sequence>
<feature type="domain" description="ABC transporter" evidence="8">
    <location>
        <begin position="311"/>
        <end position="569"/>
    </location>
</feature>
<evidence type="ECO:0000256" key="5">
    <source>
        <dbReference type="ARBA" id="ARBA00022989"/>
    </source>
</evidence>
<dbReference type="PROSITE" id="PS50893">
    <property type="entry name" value="ABC_TRANSPORTER_2"/>
    <property type="match status" value="1"/>
</dbReference>
<keyword evidence="3" id="KW-0547">Nucleotide-binding</keyword>
<dbReference type="PANTHER" id="PTHR24221:SF654">
    <property type="entry name" value="ATP-BINDING CASSETTE SUB-FAMILY B MEMBER 6"/>
    <property type="match status" value="1"/>
</dbReference>
<dbReference type="InterPro" id="IPR011527">
    <property type="entry name" value="ABC1_TM_dom"/>
</dbReference>
<evidence type="ECO:0000259" key="8">
    <source>
        <dbReference type="PROSITE" id="PS50893"/>
    </source>
</evidence>
<comment type="subcellular location">
    <subcellularLocation>
        <location evidence="1">Cell membrane</location>
        <topology evidence="1">Multi-pass membrane protein</topology>
    </subcellularLocation>
</comment>
<keyword evidence="4" id="KW-0067">ATP-binding</keyword>
<dbReference type="GO" id="GO:0140359">
    <property type="term" value="F:ABC-type transporter activity"/>
    <property type="evidence" value="ECO:0007669"/>
    <property type="project" value="InterPro"/>
</dbReference>
<dbReference type="Pfam" id="PF00005">
    <property type="entry name" value="ABC_tran"/>
    <property type="match status" value="2"/>
</dbReference>
<dbReference type="Gene3D" id="1.20.1560.10">
    <property type="entry name" value="ABC transporter type 1, transmembrane domain"/>
    <property type="match status" value="1"/>
</dbReference>
<feature type="domain" description="ABC transmembrane type-1" evidence="9">
    <location>
        <begin position="23"/>
        <end position="271"/>
    </location>
</feature>
<feature type="transmembrane region" description="Helical" evidence="7">
    <location>
        <begin position="165"/>
        <end position="186"/>
    </location>
</feature>
<dbReference type="STRING" id="366602.Caul_0632"/>
<dbReference type="GO" id="GO:0005886">
    <property type="term" value="C:plasma membrane"/>
    <property type="evidence" value="ECO:0007669"/>
    <property type="project" value="UniProtKB-SubCell"/>
</dbReference>
<feature type="transmembrane region" description="Helical" evidence="7">
    <location>
        <begin position="58"/>
        <end position="78"/>
    </location>
</feature>
<reference evidence="10" key="1">
    <citation type="submission" date="2008-01" db="EMBL/GenBank/DDBJ databases">
        <title>Complete sequence of chromosome of Caulobacter sp. K31.</title>
        <authorList>
            <consortium name="US DOE Joint Genome Institute"/>
            <person name="Copeland A."/>
            <person name="Lucas S."/>
            <person name="Lapidus A."/>
            <person name="Barry K."/>
            <person name="Glavina del Rio T."/>
            <person name="Dalin E."/>
            <person name="Tice H."/>
            <person name="Pitluck S."/>
            <person name="Bruce D."/>
            <person name="Goodwin L."/>
            <person name="Thompson L.S."/>
            <person name="Brettin T."/>
            <person name="Detter J.C."/>
            <person name="Han C."/>
            <person name="Schmutz J."/>
            <person name="Larimer F."/>
            <person name="Land M."/>
            <person name="Hauser L."/>
            <person name="Kyrpides N."/>
            <person name="Kim E."/>
            <person name="Stephens C."/>
            <person name="Richardson P."/>
        </authorList>
    </citation>
    <scope>NUCLEOTIDE SEQUENCE [LARGE SCALE GENOMIC DNA]</scope>
    <source>
        <strain evidence="10">K31</strain>
    </source>
</reference>
<dbReference type="eggNOG" id="COG4987">
    <property type="taxonomic scope" value="Bacteria"/>
</dbReference>
<dbReference type="HOGENOM" id="CLU_000604_84_9_5"/>
<dbReference type="PROSITE" id="PS50929">
    <property type="entry name" value="ABC_TM1F"/>
    <property type="match status" value="1"/>
</dbReference>
<evidence type="ECO:0000313" key="10">
    <source>
        <dbReference type="EMBL" id="ABZ69765.1"/>
    </source>
</evidence>
<dbReference type="KEGG" id="cak:Caul_0632"/>
<dbReference type="Gene3D" id="3.40.50.300">
    <property type="entry name" value="P-loop containing nucleotide triphosphate hydrolases"/>
    <property type="match status" value="1"/>
</dbReference>
<evidence type="ECO:0000256" key="2">
    <source>
        <dbReference type="ARBA" id="ARBA00022692"/>
    </source>
</evidence>
<dbReference type="GO" id="GO:0034040">
    <property type="term" value="F:ATPase-coupled lipid transmembrane transporter activity"/>
    <property type="evidence" value="ECO:0007669"/>
    <property type="project" value="TreeGrafter"/>
</dbReference>
<dbReference type="InterPro" id="IPR003593">
    <property type="entry name" value="AAA+_ATPase"/>
</dbReference>
<name>B0T7M7_CAUSK</name>
<protein>
    <submittedName>
        <fullName evidence="10">ABC transporter related</fullName>
    </submittedName>
</protein>
<accession>B0T7M7</accession>
<keyword evidence="2 7" id="KW-0812">Transmembrane</keyword>
<evidence type="ECO:0000256" key="4">
    <source>
        <dbReference type="ARBA" id="ARBA00022840"/>
    </source>
</evidence>
<dbReference type="PANTHER" id="PTHR24221">
    <property type="entry name" value="ATP-BINDING CASSETTE SUB-FAMILY B"/>
    <property type="match status" value="1"/>
</dbReference>
<proteinExistence type="predicted"/>
<dbReference type="GO" id="GO:0005524">
    <property type="term" value="F:ATP binding"/>
    <property type="evidence" value="ECO:0007669"/>
    <property type="project" value="UniProtKB-KW"/>
</dbReference>